<evidence type="ECO:0000313" key="1">
    <source>
        <dbReference type="EMBL" id="MFC0675706.1"/>
    </source>
</evidence>
<organism evidence="1 2">
    <name type="scientific">Brachybacterium hainanense</name>
    <dbReference type="NCBI Taxonomy" id="1541174"/>
    <lineage>
        <taxon>Bacteria</taxon>
        <taxon>Bacillati</taxon>
        <taxon>Actinomycetota</taxon>
        <taxon>Actinomycetes</taxon>
        <taxon>Micrococcales</taxon>
        <taxon>Dermabacteraceae</taxon>
        <taxon>Brachybacterium</taxon>
    </lineage>
</organism>
<comment type="caution">
    <text evidence="1">The sequence shown here is derived from an EMBL/GenBank/DDBJ whole genome shotgun (WGS) entry which is preliminary data.</text>
</comment>
<evidence type="ECO:0000313" key="2">
    <source>
        <dbReference type="Proteomes" id="UP001589793"/>
    </source>
</evidence>
<proteinExistence type="predicted"/>
<dbReference type="RefSeq" id="WP_376982740.1">
    <property type="nucleotide sequence ID" value="NZ_JBHLSV010000028.1"/>
</dbReference>
<sequence length="384" mass="42287">MAFNFPPFVDGSAVTVAKRVLESARPVDVVAADLSRVRTRDRSLAELVAPYVRQHHSLTVPIKFAAQASVAPFVTAGIRALAHRQTRPYRSVYSRSMWPHSHFLAARVKIDHLAARWTAEFSDPMLWHVDGGRRPSPSIAGYIDEARVLASVGARAQRFLLERRTVLEWAQFVPFLLADELVFTNEQQRAVMLEDAPTWLQEAVLPRSVIAPHPTLPPQYYGDDAGPSAARASDEFRIGYFGTFYPNRGGGELLEAVSLLPTPARDRLRLDVYASDTRTLMASAGKLGLSGVVRHRSPLPFRRFLAASGSYDALLVNDIATSPFGVPSPFLPSKYSDYAGSSAPTMAITIPGSPLDLMPARWKAHVGDVDGISRMLRSAIEEDR</sequence>
<gene>
    <name evidence="1" type="ORF">ACFFF6_17290</name>
</gene>
<dbReference type="Proteomes" id="UP001589793">
    <property type="component" value="Unassembled WGS sequence"/>
</dbReference>
<evidence type="ECO:0008006" key="3">
    <source>
        <dbReference type="Google" id="ProtNLM"/>
    </source>
</evidence>
<dbReference type="SUPFAM" id="SSF53756">
    <property type="entry name" value="UDP-Glycosyltransferase/glycogen phosphorylase"/>
    <property type="match status" value="1"/>
</dbReference>
<keyword evidence="2" id="KW-1185">Reference proteome</keyword>
<accession>A0ABV6RG44</accession>
<protein>
    <recommendedName>
        <fullName evidence="3">Glycosyltransferase</fullName>
    </recommendedName>
</protein>
<dbReference type="EMBL" id="JBHLSV010000028">
    <property type="protein sequence ID" value="MFC0675706.1"/>
    <property type="molecule type" value="Genomic_DNA"/>
</dbReference>
<name>A0ABV6RG44_9MICO</name>
<reference evidence="1 2" key="1">
    <citation type="submission" date="2024-09" db="EMBL/GenBank/DDBJ databases">
        <authorList>
            <person name="Sun Q."/>
            <person name="Mori K."/>
        </authorList>
    </citation>
    <scope>NUCLEOTIDE SEQUENCE [LARGE SCALE GENOMIC DNA]</scope>
    <source>
        <strain evidence="1 2">CICC 10874</strain>
    </source>
</reference>